<dbReference type="Pfam" id="PF05711">
    <property type="entry name" value="TylF"/>
    <property type="match status" value="1"/>
</dbReference>
<dbReference type="EMBL" id="QZJZ01000086">
    <property type="protein sequence ID" value="RJP57075.1"/>
    <property type="molecule type" value="Genomic_DNA"/>
</dbReference>
<evidence type="ECO:0008006" key="3">
    <source>
        <dbReference type="Google" id="ProtNLM"/>
    </source>
</evidence>
<evidence type="ECO:0000313" key="2">
    <source>
        <dbReference type="Proteomes" id="UP000266426"/>
    </source>
</evidence>
<dbReference type="InterPro" id="IPR008884">
    <property type="entry name" value="TylF_MeTrfase"/>
</dbReference>
<name>A0A3A4QSU4_9BACT</name>
<dbReference type="SUPFAM" id="SSF53335">
    <property type="entry name" value="S-adenosyl-L-methionine-dependent methyltransferases"/>
    <property type="match status" value="1"/>
</dbReference>
<gene>
    <name evidence="1" type="ORF">C4541_10865</name>
</gene>
<dbReference type="InterPro" id="IPR029063">
    <property type="entry name" value="SAM-dependent_MTases_sf"/>
</dbReference>
<sequence length="210" mass="23929">MNQSVIDQLLDSYPLITDMLHKHQLRFILEQLEITLQNNVEGDVVELGCNEGTTSLFIRRLLDYYKSDKKLYVYDSFQGLPSVTNYDISKTERQFTAGGCKTEKEKLMANFAEAKLDIPIINEGWFKEIPDHRYPDKISFAFFDGDFYSSIMDSFEKVYNKLSPNAIVCIHDFGWEVLPGVEQACQAFLSDKSETVVKAVGTAIGKLVKV</sequence>
<protein>
    <recommendedName>
        <fullName evidence="3">Class I SAM-dependent methyltransferase</fullName>
    </recommendedName>
</protein>
<evidence type="ECO:0000313" key="1">
    <source>
        <dbReference type="EMBL" id="RJP57075.1"/>
    </source>
</evidence>
<accession>A0A3A4QSU4</accession>
<organism evidence="1 2">
    <name type="scientific">Candidatus Auribacter fodinae</name>
    <dbReference type="NCBI Taxonomy" id="2093366"/>
    <lineage>
        <taxon>Bacteria</taxon>
        <taxon>Pseudomonadati</taxon>
        <taxon>Candidatus Auribacterota</taxon>
        <taxon>Candidatus Auribacteria</taxon>
        <taxon>Candidatus Auribacterales</taxon>
        <taxon>Candidatus Auribacteraceae</taxon>
        <taxon>Candidatus Auribacter</taxon>
    </lineage>
</organism>
<dbReference type="Gene3D" id="3.40.50.150">
    <property type="entry name" value="Vaccinia Virus protein VP39"/>
    <property type="match status" value="1"/>
</dbReference>
<dbReference type="AlphaFoldDB" id="A0A3A4QSU4"/>
<reference evidence="1 2" key="1">
    <citation type="journal article" date="2017" name="ISME J.">
        <title>Energy and carbon metabolisms in a deep terrestrial subsurface fluid microbial community.</title>
        <authorList>
            <person name="Momper L."/>
            <person name="Jungbluth S.P."/>
            <person name="Lee M.D."/>
            <person name="Amend J.P."/>
        </authorList>
    </citation>
    <scope>NUCLEOTIDE SEQUENCE [LARGE SCALE GENOMIC DNA]</scope>
    <source>
        <strain evidence="1">SURF_26</strain>
    </source>
</reference>
<dbReference type="Proteomes" id="UP000266426">
    <property type="component" value="Unassembled WGS sequence"/>
</dbReference>
<proteinExistence type="predicted"/>
<comment type="caution">
    <text evidence="1">The sequence shown here is derived from an EMBL/GenBank/DDBJ whole genome shotgun (WGS) entry which is preliminary data.</text>
</comment>
<dbReference type="PANTHER" id="PTHR40036:SF1">
    <property type="entry name" value="MACROCIN O-METHYLTRANSFERASE"/>
    <property type="match status" value="1"/>
</dbReference>
<dbReference type="PANTHER" id="PTHR40036">
    <property type="entry name" value="MACROCIN O-METHYLTRANSFERASE"/>
    <property type="match status" value="1"/>
</dbReference>